<dbReference type="EMBL" id="OW240916">
    <property type="protein sequence ID" value="CAH2296607.1"/>
    <property type="molecule type" value="Genomic_DNA"/>
</dbReference>
<sequence length="60" mass="6609">MPPKPRAGTPRAPSTLKAVIPWLKDPPQQLPSRPKIHRIEPPLQDPDNRPQCDLLATGIG</sequence>
<name>A0AAD1SES2_PELCU</name>
<evidence type="ECO:0000256" key="1">
    <source>
        <dbReference type="SAM" id="MobiDB-lite"/>
    </source>
</evidence>
<reference evidence="2" key="1">
    <citation type="submission" date="2022-03" db="EMBL/GenBank/DDBJ databases">
        <authorList>
            <person name="Alioto T."/>
            <person name="Alioto T."/>
            <person name="Gomez Garrido J."/>
        </authorList>
    </citation>
    <scope>NUCLEOTIDE SEQUENCE</scope>
</reference>
<organism evidence="2 3">
    <name type="scientific">Pelobates cultripes</name>
    <name type="common">Western spadefoot toad</name>
    <dbReference type="NCBI Taxonomy" id="61616"/>
    <lineage>
        <taxon>Eukaryota</taxon>
        <taxon>Metazoa</taxon>
        <taxon>Chordata</taxon>
        <taxon>Craniata</taxon>
        <taxon>Vertebrata</taxon>
        <taxon>Euteleostomi</taxon>
        <taxon>Amphibia</taxon>
        <taxon>Batrachia</taxon>
        <taxon>Anura</taxon>
        <taxon>Pelobatoidea</taxon>
        <taxon>Pelobatidae</taxon>
        <taxon>Pelobates</taxon>
    </lineage>
</organism>
<keyword evidence="3" id="KW-1185">Reference proteome</keyword>
<dbReference type="AlphaFoldDB" id="A0AAD1SES2"/>
<accession>A0AAD1SES2</accession>
<proteinExistence type="predicted"/>
<evidence type="ECO:0000313" key="2">
    <source>
        <dbReference type="EMBL" id="CAH2296607.1"/>
    </source>
</evidence>
<protein>
    <submittedName>
        <fullName evidence="2">Uncharacterized protein</fullName>
    </submittedName>
</protein>
<feature type="region of interest" description="Disordered" evidence="1">
    <location>
        <begin position="24"/>
        <end position="50"/>
    </location>
</feature>
<gene>
    <name evidence="2" type="ORF">PECUL_23A007244</name>
</gene>
<dbReference type="Proteomes" id="UP001295444">
    <property type="component" value="Chromosome 05"/>
</dbReference>
<evidence type="ECO:0000313" key="3">
    <source>
        <dbReference type="Proteomes" id="UP001295444"/>
    </source>
</evidence>